<sequence length="43" mass="5066">MDGYLKLDKMLDWQVANYPLRMSEKARLMALPGDEFSAELDRF</sequence>
<name>A0A0Z8EWC4_STRSU</name>
<gene>
    <name evidence="1" type="ORF">ERS132421_00281</name>
</gene>
<accession>A0A0Z8EWC4</accession>
<proteinExistence type="predicted"/>
<reference evidence="1 2" key="1">
    <citation type="submission" date="2016-02" db="EMBL/GenBank/DDBJ databases">
        <authorList>
            <consortium name="Pathogen Informatics"/>
        </authorList>
    </citation>
    <scope>NUCLEOTIDE SEQUENCE [LARGE SCALE GENOMIC DNA]</scope>
    <source>
        <strain evidence="1 2">LSS59</strain>
    </source>
</reference>
<dbReference type="Proteomes" id="UP000073200">
    <property type="component" value="Unassembled WGS sequence"/>
</dbReference>
<evidence type="ECO:0000313" key="1">
    <source>
        <dbReference type="EMBL" id="CYU69340.1"/>
    </source>
</evidence>
<protein>
    <submittedName>
        <fullName evidence="1">Uncharacterized protein</fullName>
    </submittedName>
</protein>
<organism evidence="1 2">
    <name type="scientific">Streptococcus suis</name>
    <dbReference type="NCBI Taxonomy" id="1307"/>
    <lineage>
        <taxon>Bacteria</taxon>
        <taxon>Bacillati</taxon>
        <taxon>Bacillota</taxon>
        <taxon>Bacilli</taxon>
        <taxon>Lactobacillales</taxon>
        <taxon>Streptococcaceae</taxon>
        <taxon>Streptococcus</taxon>
    </lineage>
</organism>
<dbReference type="RefSeq" id="WP_261291979.1">
    <property type="nucleotide sequence ID" value="NZ_CEHP01000003.1"/>
</dbReference>
<dbReference type="AlphaFoldDB" id="A0A0Z8EWC4"/>
<evidence type="ECO:0000313" key="2">
    <source>
        <dbReference type="Proteomes" id="UP000073200"/>
    </source>
</evidence>
<dbReference type="EMBL" id="FIHG01000001">
    <property type="protein sequence ID" value="CYU69340.1"/>
    <property type="molecule type" value="Genomic_DNA"/>
</dbReference>